<organism evidence="2 3">
    <name type="scientific">Nocardioides marinisabuli</name>
    <dbReference type="NCBI Taxonomy" id="419476"/>
    <lineage>
        <taxon>Bacteria</taxon>
        <taxon>Bacillati</taxon>
        <taxon>Actinomycetota</taxon>
        <taxon>Actinomycetes</taxon>
        <taxon>Propionibacteriales</taxon>
        <taxon>Nocardioidaceae</taxon>
        <taxon>Nocardioides</taxon>
    </lineage>
</organism>
<reference evidence="2 3" key="1">
    <citation type="submission" date="2020-07" db="EMBL/GenBank/DDBJ databases">
        <title>Sequencing the genomes of 1000 actinobacteria strains.</title>
        <authorList>
            <person name="Klenk H.-P."/>
        </authorList>
    </citation>
    <scope>NUCLEOTIDE SEQUENCE [LARGE SCALE GENOMIC DNA]</scope>
    <source>
        <strain evidence="2 3">DSM 18965</strain>
    </source>
</reference>
<evidence type="ECO:0000256" key="1">
    <source>
        <dbReference type="SAM" id="SignalP"/>
    </source>
</evidence>
<evidence type="ECO:0000313" key="3">
    <source>
        <dbReference type="Proteomes" id="UP000516957"/>
    </source>
</evidence>
<evidence type="ECO:0000313" key="2">
    <source>
        <dbReference type="EMBL" id="NYD59359.1"/>
    </source>
</evidence>
<protein>
    <submittedName>
        <fullName evidence="2">Putative membrane protein</fullName>
    </submittedName>
</protein>
<gene>
    <name evidence="2" type="ORF">BKA08_003597</name>
</gene>
<sequence>MNRFPTKVLAGTAVLAVGVLASAMPATAAGTDAEVRVVNTETVQVYLSPTGEVETKRIYEQLSLTGSGDVQLSNPVAPDGVRNLDGFGGWDVEDGVQTLETTVDGEQELRSVSDFQGDLPLTISVDYQLDGESVQPGDVVGESGRLDVTYTVENTTSAPQEVSYDDGNGGTVTKTVDVAIPVVGSLTTVAPPNFKNVSSDQANLAGDGQGGTKLSFTMTLFPPIGSTTATFGYSADITEGVVPRADISALPVNPLNVPTFASAAESYQGGADTGIELTEGATTIDSNLLQLRDGAADLLSGLIQLNDGADQLRAGLVDEAAPGAGRLADGASDLQDGLGRLDDGARQLAGGTGDLSAGAARLGAGTGSALEGSKDLSAGLSQISDGLGQLADAQSGLPAAAAGIQALKAGVDTILVKVGTTTQADTLVGGLAALDTGLGTAKDGSAQVRDGIASLAAGLPVAKGGVDQVLAGLQGGSGSTTAALTGIGQKVGAALQTAGCQAEPVCATQLSEALAALTSLGGTLSTSLGQAVAGLTAVSGGLKSAIDGVSLLAPGSEKLATGVAEAEAGAGKLLAGSQELKAGLGEVRQGLVDLAEGVQSAVGGIQALDSGALDAAAGGRELSYGLGQLDAGAGDLVAGARQLDDGAGQLAQGAGDAAAGSQQLASGADELANGLRGAADGSGRLAEGLEQAADGAPALVDGAQRLSDEGTKKLVAAGEATSQDYGELVAVMNAGAERADAEEMVFGAPDGAVGLAAYSFVVEGEDGEGGRNLVRGLGGLVVLGTGAGVLAARRRFV</sequence>
<dbReference type="Proteomes" id="UP000516957">
    <property type="component" value="Unassembled WGS sequence"/>
</dbReference>
<proteinExistence type="predicted"/>
<feature type="chain" id="PRO_5031368387" evidence="1">
    <location>
        <begin position="29"/>
        <end position="797"/>
    </location>
</feature>
<keyword evidence="1" id="KW-0732">Signal</keyword>
<dbReference type="AlphaFoldDB" id="A0A7Y9F4D9"/>
<dbReference type="NCBIfam" id="TIGR03057">
    <property type="entry name" value="xxxLxxG_by_4"/>
    <property type="match status" value="4"/>
</dbReference>
<keyword evidence="3" id="KW-1185">Reference proteome</keyword>
<dbReference type="RefSeq" id="WP_179616821.1">
    <property type="nucleotide sequence ID" value="NZ_CP059163.1"/>
</dbReference>
<accession>A0A7Y9F4D9</accession>
<dbReference type="InterPro" id="IPR023908">
    <property type="entry name" value="xxxLxxG_rpt"/>
</dbReference>
<name>A0A7Y9F4D9_9ACTN</name>
<feature type="signal peptide" evidence="1">
    <location>
        <begin position="1"/>
        <end position="28"/>
    </location>
</feature>
<dbReference type="EMBL" id="JACCBE010000001">
    <property type="protein sequence ID" value="NYD59359.1"/>
    <property type="molecule type" value="Genomic_DNA"/>
</dbReference>
<comment type="caution">
    <text evidence="2">The sequence shown here is derived from an EMBL/GenBank/DDBJ whole genome shotgun (WGS) entry which is preliminary data.</text>
</comment>